<proteinExistence type="predicted"/>
<dbReference type="RefSeq" id="WP_185763134.1">
    <property type="nucleotide sequence ID" value="NZ_RIBP01000001.1"/>
</dbReference>
<dbReference type="AlphaFoldDB" id="A0A553SRT9"/>
<evidence type="ECO:0000313" key="1">
    <source>
        <dbReference type="EMBL" id="TRZ39702.1"/>
    </source>
</evidence>
<dbReference type="Proteomes" id="UP000319837">
    <property type="component" value="Unassembled WGS sequence"/>
</dbReference>
<comment type="caution">
    <text evidence="1">The sequence shown here is derived from an EMBL/GenBank/DDBJ whole genome shotgun (WGS) entry which is preliminary data.</text>
</comment>
<name>A0A553SRT9_NIACI</name>
<sequence>MKIKVCISLSLFGLLFLSLWHLDQREKRAFSLIEHNKAMEEIIPINNELEKVFQNKIEAFQPREYVRASKAL</sequence>
<dbReference type="EMBL" id="RIBP01000001">
    <property type="protein sequence ID" value="TRZ39702.1"/>
    <property type="molecule type" value="Genomic_DNA"/>
</dbReference>
<protein>
    <submittedName>
        <fullName evidence="1">Uncharacterized protein</fullName>
    </submittedName>
</protein>
<evidence type="ECO:0000313" key="2">
    <source>
        <dbReference type="Proteomes" id="UP000319837"/>
    </source>
</evidence>
<accession>A0A553SRT9</accession>
<organism evidence="1 2">
    <name type="scientific">Niallia circulans</name>
    <name type="common">Bacillus circulans</name>
    <dbReference type="NCBI Taxonomy" id="1397"/>
    <lineage>
        <taxon>Bacteria</taxon>
        <taxon>Bacillati</taxon>
        <taxon>Bacillota</taxon>
        <taxon>Bacilli</taxon>
        <taxon>Bacillales</taxon>
        <taxon>Bacillaceae</taxon>
        <taxon>Niallia</taxon>
    </lineage>
</organism>
<gene>
    <name evidence="1" type="ORF">CEQ21_01795</name>
</gene>
<reference evidence="2" key="1">
    <citation type="submission" date="2018-10" db="EMBL/GenBank/DDBJ databases">
        <title>FDA dAtabase for Regulatory Grade micrObial Sequences (FDA-ARGOS): Supporting development and validation of Infectious Disease Dx tests.</title>
        <authorList>
            <person name="Minogue T."/>
            <person name="Wolcott M."/>
            <person name="Wasieloski L."/>
            <person name="Aguilar W."/>
            <person name="Moore D."/>
            <person name="Tallon L."/>
            <person name="Sadzewicz L."/>
            <person name="Sengamalay N."/>
            <person name="Ott S."/>
            <person name="Godinez A."/>
            <person name="Nagaraj S."/>
            <person name="Vavikolanu K."/>
            <person name="Vyas G."/>
            <person name="Nadendla S."/>
            <person name="George J."/>
            <person name="Sichtig H."/>
        </authorList>
    </citation>
    <scope>NUCLEOTIDE SEQUENCE [LARGE SCALE GENOMIC DNA]</scope>
    <source>
        <strain evidence="2">FDAARGOS_343</strain>
    </source>
</reference>